<reference evidence="2 3" key="1">
    <citation type="submission" date="2019-08" db="EMBL/GenBank/DDBJ databases">
        <title>Whole genome of Aphis craccivora.</title>
        <authorList>
            <person name="Voronova N.V."/>
            <person name="Shulinski R.S."/>
            <person name="Bandarenka Y.V."/>
            <person name="Zhorov D.G."/>
            <person name="Warner D."/>
        </authorList>
    </citation>
    <scope>NUCLEOTIDE SEQUENCE [LARGE SCALE GENOMIC DNA]</scope>
    <source>
        <strain evidence="2">180601</strain>
        <tissue evidence="2">Whole Body</tissue>
    </source>
</reference>
<comment type="caution">
    <text evidence="2">The sequence shown here is derived from an EMBL/GenBank/DDBJ whole genome shotgun (WGS) entry which is preliminary data.</text>
</comment>
<protein>
    <submittedName>
        <fullName evidence="2">Neuroblastoma-amplified sequence-like</fullName>
    </submittedName>
</protein>
<evidence type="ECO:0000313" key="2">
    <source>
        <dbReference type="EMBL" id="KAF0773512.1"/>
    </source>
</evidence>
<dbReference type="Proteomes" id="UP000478052">
    <property type="component" value="Unassembled WGS sequence"/>
</dbReference>
<dbReference type="EMBL" id="VUJU01000053">
    <property type="protein sequence ID" value="KAF0773512.1"/>
    <property type="molecule type" value="Genomic_DNA"/>
</dbReference>
<keyword evidence="3" id="KW-1185">Reference proteome</keyword>
<evidence type="ECO:0000259" key="1">
    <source>
        <dbReference type="PROSITE" id="PS50878"/>
    </source>
</evidence>
<name>A0A6G0ZQC4_APHCR</name>
<accession>A0A6G0ZQC4</accession>
<dbReference type="GO" id="GO:0071897">
    <property type="term" value="P:DNA biosynthetic process"/>
    <property type="evidence" value="ECO:0007669"/>
    <property type="project" value="UniProtKB-ARBA"/>
</dbReference>
<dbReference type="InterPro" id="IPR043502">
    <property type="entry name" value="DNA/RNA_pol_sf"/>
</dbReference>
<organism evidence="2 3">
    <name type="scientific">Aphis craccivora</name>
    <name type="common">Cowpea aphid</name>
    <dbReference type="NCBI Taxonomy" id="307492"/>
    <lineage>
        <taxon>Eukaryota</taxon>
        <taxon>Metazoa</taxon>
        <taxon>Ecdysozoa</taxon>
        <taxon>Arthropoda</taxon>
        <taxon>Hexapoda</taxon>
        <taxon>Insecta</taxon>
        <taxon>Pterygota</taxon>
        <taxon>Neoptera</taxon>
        <taxon>Paraneoptera</taxon>
        <taxon>Hemiptera</taxon>
        <taxon>Sternorrhyncha</taxon>
        <taxon>Aphidomorpha</taxon>
        <taxon>Aphidoidea</taxon>
        <taxon>Aphididae</taxon>
        <taxon>Aphidini</taxon>
        <taxon>Aphis</taxon>
        <taxon>Aphis</taxon>
    </lineage>
</organism>
<dbReference type="OrthoDB" id="6623690at2759"/>
<dbReference type="Pfam" id="PF00078">
    <property type="entry name" value="RVT_1"/>
    <property type="match status" value="1"/>
</dbReference>
<proteinExistence type="predicted"/>
<dbReference type="InterPro" id="IPR000477">
    <property type="entry name" value="RT_dom"/>
</dbReference>
<dbReference type="PROSITE" id="PS50878">
    <property type="entry name" value="RT_POL"/>
    <property type="match status" value="1"/>
</dbReference>
<gene>
    <name evidence="2" type="ORF">FWK35_00016574</name>
</gene>
<sequence>MGIFLDVQKAFDCVNHELLLKKLENSGIRGVSNNLFKSFLSGRTQRVKCYEYSSEDLNVTCGVPQGTVLGPLLFIIFINDLLTLKINHSTELLSFADDTAILLSEPTIDTLYNEANKILNTVYAWFCKNKLKLNLICIILEKVQEIKYLGILIDYRFKWESHINYLNNMLRKFFYFFKDARYVFNKYYKRIIFLSLVQSIYSYGISLWGGASKYILTKLIVTINCIIKFLLNLPMNTNTELIYNEFNVNNFKFNYNLSVLVDVYKQKNLIPTLDHDHNTRYKQNINILVPNLNKVFGQRSILYKGLYLCRSLNINVKNFKDVKLFKKYIKQLNLSNL</sequence>
<feature type="domain" description="Reverse transcriptase" evidence="1">
    <location>
        <begin position="1"/>
        <end position="153"/>
    </location>
</feature>
<evidence type="ECO:0000313" key="3">
    <source>
        <dbReference type="Proteomes" id="UP000478052"/>
    </source>
</evidence>
<dbReference type="PANTHER" id="PTHR33332">
    <property type="entry name" value="REVERSE TRANSCRIPTASE DOMAIN-CONTAINING PROTEIN"/>
    <property type="match status" value="1"/>
</dbReference>
<dbReference type="SUPFAM" id="SSF56672">
    <property type="entry name" value="DNA/RNA polymerases"/>
    <property type="match status" value="1"/>
</dbReference>
<dbReference type="AlphaFoldDB" id="A0A6G0ZQC4"/>